<evidence type="ECO:0000256" key="5">
    <source>
        <dbReference type="ARBA" id="ARBA00023136"/>
    </source>
</evidence>
<feature type="transmembrane region" description="Helical" evidence="6">
    <location>
        <begin position="277"/>
        <end position="293"/>
    </location>
</feature>
<dbReference type="InterPro" id="IPR036259">
    <property type="entry name" value="MFS_trans_sf"/>
</dbReference>
<dbReference type="PANTHER" id="PTHR23513:SF11">
    <property type="entry name" value="STAPHYLOFERRIN A TRANSPORTER"/>
    <property type="match status" value="1"/>
</dbReference>
<dbReference type="EMBL" id="JBHUKQ010000012">
    <property type="protein sequence ID" value="MFD2482702.1"/>
    <property type="molecule type" value="Genomic_DNA"/>
</dbReference>
<feature type="transmembrane region" description="Helical" evidence="6">
    <location>
        <begin position="76"/>
        <end position="94"/>
    </location>
</feature>
<dbReference type="SUPFAM" id="SSF103473">
    <property type="entry name" value="MFS general substrate transporter"/>
    <property type="match status" value="1"/>
</dbReference>
<gene>
    <name evidence="7" type="ORF">ACFSUT_20610</name>
</gene>
<dbReference type="Pfam" id="PF07690">
    <property type="entry name" value="MFS_1"/>
    <property type="match status" value="1"/>
</dbReference>
<dbReference type="PANTHER" id="PTHR23513">
    <property type="entry name" value="INTEGRAL MEMBRANE EFFLUX PROTEIN-RELATED"/>
    <property type="match status" value="1"/>
</dbReference>
<comment type="caution">
    <text evidence="7">The sequence shown here is derived from an EMBL/GenBank/DDBJ whole genome shotgun (WGS) entry which is preliminary data.</text>
</comment>
<feature type="transmembrane region" description="Helical" evidence="6">
    <location>
        <begin position="100"/>
        <end position="123"/>
    </location>
</feature>
<evidence type="ECO:0000313" key="8">
    <source>
        <dbReference type="Proteomes" id="UP001597542"/>
    </source>
</evidence>
<keyword evidence="3 6" id="KW-0812">Transmembrane</keyword>
<name>A0ABW5I1U0_9PSEU</name>
<feature type="transmembrane region" description="Helical" evidence="6">
    <location>
        <begin position="12"/>
        <end position="36"/>
    </location>
</feature>
<keyword evidence="4 6" id="KW-1133">Transmembrane helix</keyword>
<protein>
    <submittedName>
        <fullName evidence="7">MFS transporter</fullName>
    </submittedName>
</protein>
<feature type="transmembrane region" description="Helical" evidence="6">
    <location>
        <begin position="299"/>
        <end position="316"/>
    </location>
</feature>
<feature type="transmembrane region" description="Helical" evidence="6">
    <location>
        <begin position="362"/>
        <end position="382"/>
    </location>
</feature>
<reference evidence="8" key="1">
    <citation type="journal article" date="2019" name="Int. J. Syst. Evol. Microbiol.">
        <title>The Global Catalogue of Microorganisms (GCM) 10K type strain sequencing project: providing services to taxonomists for standard genome sequencing and annotation.</title>
        <authorList>
            <consortium name="The Broad Institute Genomics Platform"/>
            <consortium name="The Broad Institute Genome Sequencing Center for Infectious Disease"/>
            <person name="Wu L."/>
            <person name="Ma J."/>
        </authorList>
    </citation>
    <scope>NUCLEOTIDE SEQUENCE [LARGE SCALE GENOMIC DNA]</scope>
    <source>
        <strain evidence="8">CGMCC 4.7638</strain>
    </source>
</reference>
<evidence type="ECO:0000256" key="4">
    <source>
        <dbReference type="ARBA" id="ARBA00022989"/>
    </source>
</evidence>
<dbReference type="Gene3D" id="1.20.1250.20">
    <property type="entry name" value="MFS general substrate transporter like domains"/>
    <property type="match status" value="1"/>
</dbReference>
<feature type="transmembrane region" description="Helical" evidence="6">
    <location>
        <begin position="167"/>
        <end position="186"/>
    </location>
</feature>
<accession>A0ABW5I1U0</accession>
<feature type="transmembrane region" description="Helical" evidence="6">
    <location>
        <begin position="207"/>
        <end position="231"/>
    </location>
</feature>
<keyword evidence="2" id="KW-1003">Cell membrane</keyword>
<feature type="transmembrane region" description="Helical" evidence="6">
    <location>
        <begin position="243"/>
        <end position="265"/>
    </location>
</feature>
<keyword evidence="8" id="KW-1185">Reference proteome</keyword>
<dbReference type="InterPro" id="IPR011701">
    <property type="entry name" value="MFS"/>
</dbReference>
<evidence type="ECO:0000256" key="3">
    <source>
        <dbReference type="ARBA" id="ARBA00022692"/>
    </source>
</evidence>
<proteinExistence type="predicted"/>
<sequence>MGYRGLAKKSVILWALVAIVARLPIAMAPLGLVFLARDRPGGYSLGATLAAAYVVGEVLGALFIGTLPVSRGKPGLALGLGAGAFAFGVLAFVSSAPDPVLVVLAALAGAGPAASPGGMRAMLTRLVDEDVVASALSAESTLTQAIWAIAPGLAVSLALWAGAAVPLVLAAVAMAVAAVTLPLLPGPAGAATPAKATAKTRGHGRQLLSAWPIYLTSAASMALLSAAELILTPLLEFRHLQTGWAGVLLTVFSGSSALGAFLYGLRKWPGAVRTQSLVLLVGMSACVALIAVVPGLVGIGVVLVIGGLCQAAVAVTRNLSLRDALPEEAHTGGYSVMYAVQGVGYTLTATLTALALASFTPVTALIGAAALTLLFTIGSALAELRRAPARPVPAVPGVEEC</sequence>
<organism evidence="7 8">
    <name type="scientific">Amycolatopsis albidoflavus</name>
    <dbReference type="NCBI Taxonomy" id="102226"/>
    <lineage>
        <taxon>Bacteria</taxon>
        <taxon>Bacillati</taxon>
        <taxon>Actinomycetota</taxon>
        <taxon>Actinomycetes</taxon>
        <taxon>Pseudonocardiales</taxon>
        <taxon>Pseudonocardiaceae</taxon>
        <taxon>Amycolatopsis</taxon>
    </lineage>
</organism>
<evidence type="ECO:0000313" key="7">
    <source>
        <dbReference type="EMBL" id="MFD2482702.1"/>
    </source>
</evidence>
<feature type="transmembrane region" description="Helical" evidence="6">
    <location>
        <begin position="336"/>
        <end position="356"/>
    </location>
</feature>
<feature type="transmembrane region" description="Helical" evidence="6">
    <location>
        <begin position="144"/>
        <end position="161"/>
    </location>
</feature>
<evidence type="ECO:0000256" key="2">
    <source>
        <dbReference type="ARBA" id="ARBA00022475"/>
    </source>
</evidence>
<dbReference type="RefSeq" id="WP_344265716.1">
    <property type="nucleotide sequence ID" value="NZ_BAAAHV010000003.1"/>
</dbReference>
<dbReference type="Proteomes" id="UP001597542">
    <property type="component" value="Unassembled WGS sequence"/>
</dbReference>
<evidence type="ECO:0000256" key="1">
    <source>
        <dbReference type="ARBA" id="ARBA00004651"/>
    </source>
</evidence>
<feature type="transmembrane region" description="Helical" evidence="6">
    <location>
        <begin position="42"/>
        <end position="64"/>
    </location>
</feature>
<keyword evidence="5 6" id="KW-0472">Membrane</keyword>
<comment type="subcellular location">
    <subcellularLocation>
        <location evidence="1">Cell membrane</location>
        <topology evidence="1">Multi-pass membrane protein</topology>
    </subcellularLocation>
</comment>
<evidence type="ECO:0000256" key="6">
    <source>
        <dbReference type="SAM" id="Phobius"/>
    </source>
</evidence>